<evidence type="ECO:0000256" key="1">
    <source>
        <dbReference type="SAM" id="MobiDB-lite"/>
    </source>
</evidence>
<dbReference type="Pfam" id="PF25547">
    <property type="entry name" value="WXG100_2"/>
    <property type="match status" value="1"/>
</dbReference>
<gene>
    <name evidence="4" type="ORF">OU415_26055</name>
</gene>
<protein>
    <submittedName>
        <fullName evidence="4">Polymorphic toxin type 24 domain-containing protein</fullName>
    </submittedName>
</protein>
<dbReference type="RefSeq" id="WP_270951858.1">
    <property type="nucleotide sequence ID" value="NZ_JAQGLA010000055.1"/>
</dbReference>
<dbReference type="Pfam" id="PF15529">
    <property type="entry name" value="Ntox24"/>
    <property type="match status" value="1"/>
</dbReference>
<accession>A0ABT4V4N7</accession>
<keyword evidence="5" id="KW-1185">Reference proteome</keyword>
<comment type="caution">
    <text evidence="4">The sequence shown here is derived from an EMBL/GenBank/DDBJ whole genome shotgun (WGS) entry which is preliminary data.</text>
</comment>
<feature type="region of interest" description="Disordered" evidence="1">
    <location>
        <begin position="284"/>
        <end position="312"/>
    </location>
</feature>
<evidence type="ECO:0000259" key="2">
    <source>
        <dbReference type="Pfam" id="PF15529"/>
    </source>
</evidence>
<feature type="domain" description="Bacterial toxin 24" evidence="2">
    <location>
        <begin position="228"/>
        <end position="308"/>
    </location>
</feature>
<proteinExistence type="predicted"/>
<organism evidence="4 5">
    <name type="scientific">Saccharopolyspora oryzae</name>
    <dbReference type="NCBI Taxonomy" id="2997343"/>
    <lineage>
        <taxon>Bacteria</taxon>
        <taxon>Bacillati</taxon>
        <taxon>Actinomycetota</taxon>
        <taxon>Actinomycetes</taxon>
        <taxon>Pseudonocardiales</taxon>
        <taxon>Pseudonocardiaceae</taxon>
        <taxon>Saccharopolyspora</taxon>
    </lineage>
</organism>
<feature type="domain" description="Outer membrane channel protein CpnT-like N-terminal" evidence="3">
    <location>
        <begin position="13"/>
        <end position="108"/>
    </location>
</feature>
<evidence type="ECO:0000259" key="3">
    <source>
        <dbReference type="Pfam" id="PF25547"/>
    </source>
</evidence>
<name>A0ABT4V4N7_9PSEU</name>
<evidence type="ECO:0000313" key="4">
    <source>
        <dbReference type="EMBL" id="MDA3628924.1"/>
    </source>
</evidence>
<dbReference type="InterPro" id="IPR029114">
    <property type="entry name" value="Ntox24"/>
</dbReference>
<sequence length="312" mass="33643">MAVTLPSELAQLLADAGCQWPDADEDRLRDLANGWRRIGQQLAGLRDEASAAAKRVSTEHQGRTVDAFAARWSKIEAHIAFGAAAADQAASVVDTLAQATLTTKTAVAGILTAGHHQQQQIKDQAAAALIGPLIAALLRMLGTALRPLLSKLVSLIRSAASAVLNFLKRAFEIIIDFFETVFGPEPPPLPPPPPPKPVYRRDEPLPHARELIANGTEWTEPAGGRGGRKLPKQGEPNQVLYLRNPPGTGPITGYSVYDERGFIIKRVDIMGTHAGMTGHVHEYKLNTNPKTGETRPGESGVREATPQETDYQ</sequence>
<reference evidence="4 5" key="1">
    <citation type="submission" date="2022-11" db="EMBL/GenBank/DDBJ databases">
        <title>Draft genome sequence of Saccharopolyspora sp. WRP15-2 isolated from rhizosphere soils of wild rice in Thailand.</title>
        <authorList>
            <person name="Duangmal K."/>
            <person name="Kammanee S."/>
            <person name="Muangham S."/>
        </authorList>
    </citation>
    <scope>NUCLEOTIDE SEQUENCE [LARGE SCALE GENOMIC DNA]</scope>
    <source>
        <strain evidence="4 5">WRP15-2</strain>
    </source>
</reference>
<dbReference type="EMBL" id="JAQGLA010000055">
    <property type="protein sequence ID" value="MDA3628924.1"/>
    <property type="molecule type" value="Genomic_DNA"/>
</dbReference>
<evidence type="ECO:0000313" key="5">
    <source>
        <dbReference type="Proteomes" id="UP001210380"/>
    </source>
</evidence>
<dbReference type="InterPro" id="IPR057746">
    <property type="entry name" value="CpnT-like_N"/>
</dbReference>
<dbReference type="Proteomes" id="UP001210380">
    <property type="component" value="Unassembled WGS sequence"/>
</dbReference>